<dbReference type="InterPro" id="IPR050194">
    <property type="entry name" value="Glycosyltransferase_grp1"/>
</dbReference>
<dbReference type="PANTHER" id="PTHR45947:SF3">
    <property type="entry name" value="SULFOQUINOVOSYL TRANSFERASE SQD2"/>
    <property type="match status" value="1"/>
</dbReference>
<keyword evidence="3" id="KW-0808">Transferase</keyword>
<protein>
    <submittedName>
        <fullName evidence="3">Glycosyl transferase family 1</fullName>
    </submittedName>
</protein>
<dbReference type="InterPro" id="IPR001296">
    <property type="entry name" value="Glyco_trans_1"/>
</dbReference>
<keyword evidence="4" id="KW-1185">Reference proteome</keyword>
<dbReference type="Gene3D" id="3.40.50.2000">
    <property type="entry name" value="Glycogen Phosphorylase B"/>
    <property type="match status" value="2"/>
</dbReference>
<accession>A0A2S8B0M0</accession>
<dbReference type="SUPFAM" id="SSF53756">
    <property type="entry name" value="UDP-Glycosyltransferase/glycogen phosphorylase"/>
    <property type="match status" value="1"/>
</dbReference>
<sequence>MKIADVCAFYTPHGGGVKTYIDRKLALGASLGHEVVVIAPGSHDHVELRPGGGRIVHIASPQLLVDRRYRYFDDVAAVHARLDAERPDFVEASSPWRTASIVAGWQGSAPRSLVMHADPLAAYPYRWFGRFGSRETIDRSFDLFWRHLRRLGERFDCVVSANRHLSARLLTGGVAGVATIPMGVDPGLFSPVHRDADLRRDLLARCALPESASLIIGVGRHSAEKRWPLVVDACLAASQHRPIGLVLVGDGRDRGRLVRHIGNNPHVHLLAPIADRLLLAKLMASADALIHGCEAETFGLVAAEAAASGLPLIAPDAGGASDFVGDDNGELYAAGDASAAARAIGRLLARDRSRLRAAAARRAPDTPRIDDHFAALFRHYQLLAMPLRSAA</sequence>
<organism evidence="3 4">
    <name type="scientific">Sphingopyxis lindanitolerans</name>
    <dbReference type="NCBI Taxonomy" id="2054227"/>
    <lineage>
        <taxon>Bacteria</taxon>
        <taxon>Pseudomonadati</taxon>
        <taxon>Pseudomonadota</taxon>
        <taxon>Alphaproteobacteria</taxon>
        <taxon>Sphingomonadales</taxon>
        <taxon>Sphingomonadaceae</taxon>
        <taxon>Sphingopyxis</taxon>
    </lineage>
</organism>
<dbReference type="Pfam" id="PF00534">
    <property type="entry name" value="Glycos_transf_1"/>
    <property type="match status" value="1"/>
</dbReference>
<dbReference type="AlphaFoldDB" id="A0A2S8B0M0"/>
<dbReference type="PANTHER" id="PTHR45947">
    <property type="entry name" value="SULFOQUINOVOSYL TRANSFERASE SQD2"/>
    <property type="match status" value="1"/>
</dbReference>
<evidence type="ECO:0000259" key="2">
    <source>
        <dbReference type="Pfam" id="PF13439"/>
    </source>
</evidence>
<dbReference type="Pfam" id="PF13439">
    <property type="entry name" value="Glyco_transf_4"/>
    <property type="match status" value="1"/>
</dbReference>
<feature type="domain" description="Glycosyl transferase family 1" evidence="1">
    <location>
        <begin position="208"/>
        <end position="358"/>
    </location>
</feature>
<proteinExistence type="predicted"/>
<comment type="caution">
    <text evidence="3">The sequence shown here is derived from an EMBL/GenBank/DDBJ whole genome shotgun (WGS) entry which is preliminary data.</text>
</comment>
<evidence type="ECO:0000259" key="1">
    <source>
        <dbReference type="Pfam" id="PF00534"/>
    </source>
</evidence>
<dbReference type="Proteomes" id="UP000238954">
    <property type="component" value="Chromosome"/>
</dbReference>
<reference evidence="4" key="1">
    <citation type="submission" date="2017-11" db="EMBL/GenBank/DDBJ databases">
        <title>The complete genome sequence of Sphingopyxis pomeranensis sp. nov. strain WS5A3p.</title>
        <authorList>
            <person name="Kaminski M.A."/>
        </authorList>
    </citation>
    <scope>NUCLEOTIDE SEQUENCE [LARGE SCALE GENOMIC DNA]</scope>
    <source>
        <strain evidence="4">WS5A3p</strain>
    </source>
</reference>
<gene>
    <name evidence="3" type="ORF">CVO77_12575</name>
</gene>
<evidence type="ECO:0000313" key="3">
    <source>
        <dbReference type="EMBL" id="PQM25941.1"/>
    </source>
</evidence>
<dbReference type="RefSeq" id="WP_105999363.1">
    <property type="nucleotide sequence ID" value="NZ_CM009578.1"/>
</dbReference>
<evidence type="ECO:0000313" key="4">
    <source>
        <dbReference type="Proteomes" id="UP000238954"/>
    </source>
</evidence>
<dbReference type="GO" id="GO:0016757">
    <property type="term" value="F:glycosyltransferase activity"/>
    <property type="evidence" value="ECO:0007669"/>
    <property type="project" value="InterPro"/>
</dbReference>
<dbReference type="InterPro" id="IPR028098">
    <property type="entry name" value="Glyco_trans_4-like_N"/>
</dbReference>
<dbReference type="OrthoDB" id="9802525at2"/>
<dbReference type="EMBL" id="PHFW01000003">
    <property type="protein sequence ID" value="PQM25941.1"/>
    <property type="molecule type" value="Genomic_DNA"/>
</dbReference>
<name>A0A2S8B0M0_9SPHN</name>
<feature type="domain" description="Glycosyltransferase subfamily 4-like N-terminal" evidence="2">
    <location>
        <begin position="15"/>
        <end position="186"/>
    </location>
</feature>